<evidence type="ECO:0000313" key="1">
    <source>
        <dbReference type="EMBL" id="TDL21541.1"/>
    </source>
</evidence>
<dbReference type="EMBL" id="ML170180">
    <property type="protein sequence ID" value="TDL21541.1"/>
    <property type="molecule type" value="Genomic_DNA"/>
</dbReference>
<dbReference type="VEuPathDB" id="FungiDB:BD410DRAFT_295369"/>
<proteinExistence type="predicted"/>
<gene>
    <name evidence="1" type="ORF">BD410DRAFT_295369</name>
</gene>
<dbReference type="Proteomes" id="UP000294933">
    <property type="component" value="Unassembled WGS sequence"/>
</dbReference>
<name>A0A4Y7Q2J6_9AGAM</name>
<accession>A0A4Y7Q2J6</accession>
<organism evidence="1 2">
    <name type="scientific">Rickenella mellea</name>
    <dbReference type="NCBI Taxonomy" id="50990"/>
    <lineage>
        <taxon>Eukaryota</taxon>
        <taxon>Fungi</taxon>
        <taxon>Dikarya</taxon>
        <taxon>Basidiomycota</taxon>
        <taxon>Agaricomycotina</taxon>
        <taxon>Agaricomycetes</taxon>
        <taxon>Hymenochaetales</taxon>
        <taxon>Rickenellaceae</taxon>
        <taxon>Rickenella</taxon>
    </lineage>
</organism>
<dbReference type="AlphaFoldDB" id="A0A4Y7Q2J6"/>
<protein>
    <submittedName>
        <fullName evidence="1">Uncharacterized protein</fullName>
    </submittedName>
</protein>
<keyword evidence="2" id="KW-1185">Reference proteome</keyword>
<evidence type="ECO:0000313" key="2">
    <source>
        <dbReference type="Proteomes" id="UP000294933"/>
    </source>
</evidence>
<reference evidence="1 2" key="1">
    <citation type="submission" date="2018-06" db="EMBL/GenBank/DDBJ databases">
        <title>A transcriptomic atlas of mushroom development highlights an independent origin of complex multicellularity.</title>
        <authorList>
            <consortium name="DOE Joint Genome Institute"/>
            <person name="Krizsan K."/>
            <person name="Almasi E."/>
            <person name="Merenyi Z."/>
            <person name="Sahu N."/>
            <person name="Viragh M."/>
            <person name="Koszo T."/>
            <person name="Mondo S."/>
            <person name="Kiss B."/>
            <person name="Balint B."/>
            <person name="Kues U."/>
            <person name="Barry K."/>
            <person name="Hegedus J.C."/>
            <person name="Henrissat B."/>
            <person name="Johnson J."/>
            <person name="Lipzen A."/>
            <person name="Ohm R."/>
            <person name="Nagy I."/>
            <person name="Pangilinan J."/>
            <person name="Yan J."/>
            <person name="Xiong Y."/>
            <person name="Grigoriev I.V."/>
            <person name="Hibbett D.S."/>
            <person name="Nagy L.G."/>
        </authorList>
    </citation>
    <scope>NUCLEOTIDE SEQUENCE [LARGE SCALE GENOMIC DNA]</scope>
    <source>
        <strain evidence="1 2">SZMC22713</strain>
    </source>
</reference>
<sequence length="87" mass="10116">MLHFAFEFLLVSRLPGESILCMPMPASVALRWPKRSARRRLDRYSRSNPDVVSVLQHAYSFLTESSEEQTRTRELERCKQRCGGIDT</sequence>